<feature type="chain" id="PRO_5004195811" description="Sulfur globule protein" evidence="1">
    <location>
        <begin position="34"/>
        <end position="157"/>
    </location>
</feature>
<evidence type="ECO:0008006" key="4">
    <source>
        <dbReference type="Google" id="ProtNLM"/>
    </source>
</evidence>
<dbReference type="HOGENOM" id="CLU_1729535_0_0_5"/>
<feature type="signal peptide" evidence="1">
    <location>
        <begin position="1"/>
        <end position="33"/>
    </location>
</feature>
<dbReference type="RefSeq" id="WP_011509515.1">
    <property type="nucleotide sequence ID" value="NC_007964.1"/>
</dbReference>
<gene>
    <name evidence="2" type="ordered locus">Nham_0967</name>
</gene>
<dbReference type="Proteomes" id="UP000001953">
    <property type="component" value="Chromosome"/>
</dbReference>
<dbReference type="EMBL" id="CP000319">
    <property type="protein sequence ID" value="ABE61819.1"/>
    <property type="molecule type" value="Genomic_DNA"/>
</dbReference>
<dbReference type="AlphaFoldDB" id="Q1QPM8"/>
<evidence type="ECO:0000256" key="1">
    <source>
        <dbReference type="SAM" id="SignalP"/>
    </source>
</evidence>
<dbReference type="eggNOG" id="ENOG5032NG8">
    <property type="taxonomic scope" value="Bacteria"/>
</dbReference>
<keyword evidence="1" id="KW-0732">Signal</keyword>
<keyword evidence="3" id="KW-1185">Reference proteome</keyword>
<evidence type="ECO:0000313" key="2">
    <source>
        <dbReference type="EMBL" id="ABE61819.1"/>
    </source>
</evidence>
<organism evidence="2 3">
    <name type="scientific">Nitrobacter hamburgensis (strain DSM 10229 / NCIMB 13809 / X14)</name>
    <dbReference type="NCBI Taxonomy" id="323097"/>
    <lineage>
        <taxon>Bacteria</taxon>
        <taxon>Pseudomonadati</taxon>
        <taxon>Pseudomonadota</taxon>
        <taxon>Alphaproteobacteria</taxon>
        <taxon>Hyphomicrobiales</taxon>
        <taxon>Nitrobacteraceae</taxon>
        <taxon>Nitrobacter</taxon>
    </lineage>
</organism>
<dbReference type="KEGG" id="nha:Nham_0967"/>
<evidence type="ECO:0000313" key="3">
    <source>
        <dbReference type="Proteomes" id="UP000001953"/>
    </source>
</evidence>
<accession>Q1QPM8</accession>
<proteinExistence type="predicted"/>
<sequence length="157" mass="17067">MTSTPKIRKTITATLAAAFVTAGVMTWSGPAEARFGGGGMGGFHGSMGGGFHGGGFHGSGFHGGGFHGGGMQMSGFAGRPFVHSGFATHRAFFGGHRFHHRNFFFGPSFALAAFGAPYYYDNYYDNNYNNDDSCYIVRRRHINQWGYVVSHRELVCY</sequence>
<protein>
    <recommendedName>
        <fullName evidence="4">Sulfur globule protein</fullName>
    </recommendedName>
</protein>
<name>Q1QPM8_NITHX</name>
<reference evidence="2 3" key="1">
    <citation type="submission" date="2006-03" db="EMBL/GenBank/DDBJ databases">
        <title>Complete sequence of chromosome of Nitrobacter hamburgensis X14.</title>
        <authorList>
            <consortium name="US DOE Joint Genome Institute"/>
            <person name="Copeland A."/>
            <person name="Lucas S."/>
            <person name="Lapidus A."/>
            <person name="Barry K."/>
            <person name="Detter J.C."/>
            <person name="Glavina del Rio T."/>
            <person name="Hammon N."/>
            <person name="Israni S."/>
            <person name="Dalin E."/>
            <person name="Tice H."/>
            <person name="Pitluck S."/>
            <person name="Chain P."/>
            <person name="Malfatti S."/>
            <person name="Shin M."/>
            <person name="Vergez L."/>
            <person name="Schmutz J."/>
            <person name="Larimer F."/>
            <person name="Land M."/>
            <person name="Hauser L."/>
            <person name="Kyrpides N."/>
            <person name="Ivanova N."/>
            <person name="Ward B."/>
            <person name="Arp D."/>
            <person name="Klotz M."/>
            <person name="Stein L."/>
            <person name="O'Mullan G."/>
            <person name="Starkenburg S."/>
            <person name="Sayavedra L."/>
            <person name="Poret-Peterson A.T."/>
            <person name="Gentry M.E."/>
            <person name="Bruce D."/>
            <person name="Richardson P."/>
        </authorList>
    </citation>
    <scope>NUCLEOTIDE SEQUENCE [LARGE SCALE GENOMIC DNA]</scope>
    <source>
        <strain evidence="3">DSM 10229 / NCIMB 13809 / X14</strain>
    </source>
</reference>